<protein>
    <submittedName>
        <fullName evidence="1">Uncharacterized protein</fullName>
    </submittedName>
</protein>
<name>A0ABQ4U4N6_9HYPH</name>
<accession>A0ABQ4U4N6</accession>
<organism evidence="1 2">
    <name type="scientific">Methylobacterium trifolii</name>
    <dbReference type="NCBI Taxonomy" id="1003092"/>
    <lineage>
        <taxon>Bacteria</taxon>
        <taxon>Pseudomonadati</taxon>
        <taxon>Pseudomonadota</taxon>
        <taxon>Alphaproteobacteria</taxon>
        <taxon>Hyphomicrobiales</taxon>
        <taxon>Methylobacteriaceae</taxon>
        <taxon>Methylobacterium</taxon>
    </lineage>
</organism>
<proteinExistence type="predicted"/>
<dbReference type="Proteomes" id="UP001055057">
    <property type="component" value="Unassembled WGS sequence"/>
</dbReference>
<reference evidence="1" key="2">
    <citation type="submission" date="2021-08" db="EMBL/GenBank/DDBJ databases">
        <authorList>
            <person name="Tani A."/>
            <person name="Ola A."/>
            <person name="Ogura Y."/>
            <person name="Katsura K."/>
            <person name="Hayashi T."/>
        </authorList>
    </citation>
    <scope>NUCLEOTIDE SEQUENCE</scope>
    <source>
        <strain evidence="1">DSM 23632</strain>
    </source>
</reference>
<keyword evidence="2" id="KW-1185">Reference proteome</keyword>
<comment type="caution">
    <text evidence="1">The sequence shown here is derived from an EMBL/GenBank/DDBJ whole genome shotgun (WGS) entry which is preliminary data.</text>
</comment>
<gene>
    <name evidence="1" type="ORF">MPOCJGCO_3990</name>
</gene>
<sequence>MEEDHRAALHRRMREIAVATGEAAGACLPGLLARLHHHRSRLPGSRLLAPYRRWRVRHLARAVDEARLHVEEGRLARLGGLDGRR</sequence>
<reference evidence="1" key="1">
    <citation type="journal article" date="2021" name="Front. Microbiol.">
        <title>Comprehensive Comparative Genomics and Phenotyping of Methylobacterium Species.</title>
        <authorList>
            <person name="Alessa O."/>
            <person name="Ogura Y."/>
            <person name="Fujitani Y."/>
            <person name="Takami H."/>
            <person name="Hayashi T."/>
            <person name="Sahin N."/>
            <person name="Tani A."/>
        </authorList>
    </citation>
    <scope>NUCLEOTIDE SEQUENCE</scope>
    <source>
        <strain evidence="1">DSM 23632</strain>
    </source>
</reference>
<evidence type="ECO:0000313" key="1">
    <source>
        <dbReference type="EMBL" id="GJE61864.1"/>
    </source>
</evidence>
<dbReference type="EMBL" id="BPRB01000251">
    <property type="protein sequence ID" value="GJE61864.1"/>
    <property type="molecule type" value="Genomic_DNA"/>
</dbReference>
<evidence type="ECO:0000313" key="2">
    <source>
        <dbReference type="Proteomes" id="UP001055057"/>
    </source>
</evidence>
<dbReference type="RefSeq" id="WP_238184419.1">
    <property type="nucleotide sequence ID" value="NZ_BPRB01000251.1"/>
</dbReference>